<organism evidence="2">
    <name type="scientific">candidate division WS2 bacterium ADurb.Bin280</name>
    <dbReference type="NCBI Taxonomy" id="1852829"/>
    <lineage>
        <taxon>Bacteria</taxon>
        <taxon>candidate division WS2</taxon>
    </lineage>
</organism>
<dbReference type="Proteomes" id="UP000485367">
    <property type="component" value="Unassembled WGS sequence"/>
</dbReference>
<keyword evidence="2" id="KW-0489">Methyltransferase</keyword>
<dbReference type="InterPro" id="IPR003607">
    <property type="entry name" value="HD/PDEase_dom"/>
</dbReference>
<dbReference type="InterPro" id="IPR006674">
    <property type="entry name" value="HD_domain"/>
</dbReference>
<evidence type="ECO:0000259" key="1">
    <source>
        <dbReference type="Pfam" id="PF01966"/>
    </source>
</evidence>
<gene>
    <name evidence="2" type="ORF">BWY43_00389</name>
</gene>
<evidence type="ECO:0000313" key="2">
    <source>
        <dbReference type="EMBL" id="OQA52656.1"/>
    </source>
</evidence>
<dbReference type="EMBL" id="MWBO01000025">
    <property type="protein sequence ID" value="OQA52656.1"/>
    <property type="molecule type" value="Genomic_DNA"/>
</dbReference>
<dbReference type="Gene3D" id="1.10.3210.10">
    <property type="entry name" value="Hypothetical protein af1432"/>
    <property type="match status" value="1"/>
</dbReference>
<sequence length="186" mass="21586">MKNIKFVKNTIKKECEDLGNVEDWFYRDHLLTVEKFAKELLRKLPAADEEILMLSVWLHDIQRVRGIKGDHAAAGAEEASRFLAELGYDKKIITAVKENIESHRCNSDDKMPSTIEGKILASADAMSHFVNDFYLDIATTSGKSTKQFKKWALEKIDRDYNKKIFFDFAKKMVEKQHDIILRFLEL</sequence>
<dbReference type="SUPFAM" id="SSF109604">
    <property type="entry name" value="HD-domain/PDEase-like"/>
    <property type="match status" value="1"/>
</dbReference>
<dbReference type="Pfam" id="PF01966">
    <property type="entry name" value="HD"/>
    <property type="match status" value="1"/>
</dbReference>
<comment type="caution">
    <text evidence="2">The sequence shown here is derived from an EMBL/GenBank/DDBJ whole genome shotgun (WGS) entry which is preliminary data.</text>
</comment>
<proteinExistence type="predicted"/>
<dbReference type="CDD" id="cd00077">
    <property type="entry name" value="HDc"/>
    <property type="match status" value="1"/>
</dbReference>
<reference evidence="2" key="1">
    <citation type="submission" date="2017-02" db="EMBL/GenBank/DDBJ databases">
        <title>Delving into the versatile metabolic prowess of the omnipresent phylum Bacteroidetes.</title>
        <authorList>
            <person name="Nobu M.K."/>
            <person name="Mei R."/>
            <person name="Narihiro T."/>
            <person name="Kuroda K."/>
            <person name="Liu W.-T."/>
        </authorList>
    </citation>
    <scope>NUCLEOTIDE SEQUENCE</scope>
    <source>
        <strain evidence="2">ADurb.Bin280</strain>
    </source>
</reference>
<name>A0A1V5SDQ3_9BACT</name>
<feature type="domain" description="HD" evidence="1">
    <location>
        <begin position="28"/>
        <end position="126"/>
    </location>
</feature>
<accession>A0A1V5SDQ3</accession>
<dbReference type="GO" id="GO:0032259">
    <property type="term" value="P:methylation"/>
    <property type="evidence" value="ECO:0007669"/>
    <property type="project" value="UniProtKB-KW"/>
</dbReference>
<keyword evidence="2" id="KW-0808">Transferase</keyword>
<dbReference type="GO" id="GO:0008168">
    <property type="term" value="F:methyltransferase activity"/>
    <property type="evidence" value="ECO:0007669"/>
    <property type="project" value="UniProtKB-KW"/>
</dbReference>
<dbReference type="AlphaFoldDB" id="A0A1V5SDQ3"/>
<protein>
    <submittedName>
        <fullName evidence="2">tRNA 2'-O-methylase</fullName>
    </submittedName>
</protein>